<keyword evidence="2 12" id="KW-0639">Primosome</keyword>
<dbReference type="SMART" id="SM00382">
    <property type="entry name" value="AAA"/>
    <property type="match status" value="1"/>
</dbReference>
<dbReference type="InterPro" id="IPR003593">
    <property type="entry name" value="AAA+_ATPase"/>
</dbReference>
<comment type="catalytic activity">
    <reaction evidence="10 12">
        <text>ATP + H2O = ADP + phosphate + H(+)</text>
        <dbReference type="Rhea" id="RHEA:13065"/>
        <dbReference type="ChEBI" id="CHEBI:15377"/>
        <dbReference type="ChEBI" id="CHEBI:15378"/>
        <dbReference type="ChEBI" id="CHEBI:30616"/>
        <dbReference type="ChEBI" id="CHEBI:43474"/>
        <dbReference type="ChEBI" id="CHEBI:456216"/>
        <dbReference type="EC" id="5.6.2.3"/>
    </reaction>
</comment>
<evidence type="ECO:0000256" key="2">
    <source>
        <dbReference type="ARBA" id="ARBA00022515"/>
    </source>
</evidence>
<organism evidence="14 15">
    <name type="scientific">Vreelandella malpeensis</name>
    <dbReference type="NCBI Taxonomy" id="1172368"/>
    <lineage>
        <taxon>Bacteria</taxon>
        <taxon>Pseudomonadati</taxon>
        <taxon>Pseudomonadota</taxon>
        <taxon>Gammaproteobacteria</taxon>
        <taxon>Oceanospirillales</taxon>
        <taxon>Halomonadaceae</taxon>
        <taxon>Vreelandella</taxon>
    </lineage>
</organism>
<protein>
    <recommendedName>
        <fullName evidence="11 12">Replicative DNA helicase</fullName>
        <ecNumber evidence="11 12">5.6.2.3</ecNumber>
    </recommendedName>
</protein>
<dbReference type="InterPro" id="IPR007694">
    <property type="entry name" value="DNA_helicase_DnaB-like_C"/>
</dbReference>
<evidence type="ECO:0000313" key="14">
    <source>
        <dbReference type="EMBL" id="MCB8887548.1"/>
    </source>
</evidence>
<evidence type="ECO:0000256" key="10">
    <source>
        <dbReference type="ARBA" id="ARBA00048954"/>
    </source>
</evidence>
<evidence type="ECO:0000256" key="12">
    <source>
        <dbReference type="RuleBase" id="RU362085"/>
    </source>
</evidence>
<keyword evidence="5 12" id="KW-0378">Hydrolase</keyword>
<evidence type="ECO:0000256" key="7">
    <source>
        <dbReference type="ARBA" id="ARBA00022840"/>
    </source>
</evidence>
<dbReference type="CDD" id="cd00984">
    <property type="entry name" value="DnaB_C"/>
    <property type="match status" value="1"/>
</dbReference>
<dbReference type="Gene3D" id="1.10.860.10">
    <property type="entry name" value="DNAb Helicase, Chain A"/>
    <property type="match status" value="1"/>
</dbReference>
<keyword evidence="8 12" id="KW-0238">DNA-binding</keyword>
<dbReference type="InterPro" id="IPR007692">
    <property type="entry name" value="DNA_helicase_DnaB"/>
</dbReference>
<evidence type="ECO:0000256" key="8">
    <source>
        <dbReference type="ARBA" id="ARBA00023125"/>
    </source>
</evidence>
<keyword evidence="9" id="KW-0413">Isomerase</keyword>
<dbReference type="SUPFAM" id="SSF52540">
    <property type="entry name" value="P-loop containing nucleoside triphosphate hydrolases"/>
    <property type="match status" value="1"/>
</dbReference>
<dbReference type="InterPro" id="IPR036185">
    <property type="entry name" value="DNA_heli_DnaB-like_N_sf"/>
</dbReference>
<feature type="domain" description="SF4 helicase" evidence="13">
    <location>
        <begin position="187"/>
        <end position="454"/>
    </location>
</feature>
<dbReference type="Pfam" id="PF00772">
    <property type="entry name" value="DnaB"/>
    <property type="match status" value="1"/>
</dbReference>
<dbReference type="NCBIfam" id="NF004384">
    <property type="entry name" value="PRK05748.1"/>
    <property type="match status" value="1"/>
</dbReference>
<dbReference type="PANTHER" id="PTHR30153">
    <property type="entry name" value="REPLICATIVE DNA HELICASE DNAB"/>
    <property type="match status" value="1"/>
</dbReference>
<dbReference type="PANTHER" id="PTHR30153:SF2">
    <property type="entry name" value="REPLICATIVE DNA HELICASE"/>
    <property type="match status" value="1"/>
</dbReference>
<dbReference type="InterPro" id="IPR027417">
    <property type="entry name" value="P-loop_NTPase"/>
</dbReference>
<keyword evidence="3 12" id="KW-0235">DNA replication</keyword>
<sequence length="461" mass="51204">MEEPSADKETAALKLPPHSLEAEQSVLGGLMLDNQAWDSVSERLVADDFYRYEHRLVFNVMIHLAESSQPLDVVTLSEALEARDQLDSVGGLGFLAELARNTPSASNIRAYADIVRERATLRKLIRAANQIADGAFSPQGRPADELLNEAERLVFQIAEERPKTGGPIGMSELLTKAVDRIDELFNMKGEMTGLSSGFRDLDEMTSGWQPSDLVIIAGRPSMGKTTFAMNLVEHAVISSDKPVMVFSMEMPAESLMLRMLSSLGRIDQTRVRSGQLEDEDWPRLTSAVNLLKDKQLFIDDTAALSPNEMRSRIRRIVREHGNMALIMIDYLQLMQIPGFSENRTGEISEISRSLKGLAKEFGCPVVALSQLNRSLEQRPNKRPVMSDLRESGAIEQDADVIAFVYRDEVYNPDNPDNQGLAELIIGKQRNGPIGTVHMAFIGKYTRFEDLAPDSYGGTFGE</sequence>
<dbReference type="SUPFAM" id="SSF48024">
    <property type="entry name" value="N-terminal domain of DnaB helicase"/>
    <property type="match status" value="1"/>
</dbReference>
<comment type="function">
    <text evidence="12">The main replicative DNA helicase, it participates in initiation and elongation during chromosome replication. Travels ahead of the DNA replisome, separating dsDNA into templates for DNA synthesis. A processive ATP-dependent 5'-3' DNA helicase it has DNA-dependent ATPase activity.</text>
</comment>
<evidence type="ECO:0000256" key="6">
    <source>
        <dbReference type="ARBA" id="ARBA00022806"/>
    </source>
</evidence>
<dbReference type="EMBL" id="WHVL01000001">
    <property type="protein sequence ID" value="MCB8887548.1"/>
    <property type="molecule type" value="Genomic_DNA"/>
</dbReference>
<evidence type="ECO:0000256" key="9">
    <source>
        <dbReference type="ARBA" id="ARBA00023235"/>
    </source>
</evidence>
<accession>A0ABS8DNC6</accession>
<keyword evidence="6 12" id="KW-0347">Helicase</keyword>
<dbReference type="InterPro" id="IPR016136">
    <property type="entry name" value="DNA_helicase_N/primase_C"/>
</dbReference>
<keyword evidence="7 12" id="KW-0067">ATP-binding</keyword>
<dbReference type="RefSeq" id="WP_227388154.1">
    <property type="nucleotide sequence ID" value="NZ_JBHSCJ010000003.1"/>
</dbReference>
<dbReference type="InterPro" id="IPR007693">
    <property type="entry name" value="DNA_helicase_DnaB-like_N"/>
</dbReference>
<evidence type="ECO:0000256" key="11">
    <source>
        <dbReference type="NCBIfam" id="TIGR00665"/>
    </source>
</evidence>
<dbReference type="GO" id="GO:0016787">
    <property type="term" value="F:hydrolase activity"/>
    <property type="evidence" value="ECO:0007669"/>
    <property type="project" value="UniProtKB-KW"/>
</dbReference>
<gene>
    <name evidence="14" type="primary">dnaB</name>
    <name evidence="14" type="ORF">GEV37_00175</name>
</gene>
<keyword evidence="4 12" id="KW-0547">Nucleotide-binding</keyword>
<dbReference type="PROSITE" id="PS51199">
    <property type="entry name" value="SF4_HELICASE"/>
    <property type="match status" value="1"/>
</dbReference>
<dbReference type="Pfam" id="PF03796">
    <property type="entry name" value="DnaB_C"/>
    <property type="match status" value="1"/>
</dbReference>
<proteinExistence type="inferred from homology"/>
<evidence type="ECO:0000256" key="4">
    <source>
        <dbReference type="ARBA" id="ARBA00022741"/>
    </source>
</evidence>
<evidence type="ECO:0000256" key="5">
    <source>
        <dbReference type="ARBA" id="ARBA00022801"/>
    </source>
</evidence>
<reference evidence="14 15" key="1">
    <citation type="journal article" date="2021" name="Sci. Rep.">
        <title>Genome analysis of a halophilic bacterium Halomonas malpeensis YU-PRIM-29(T) reveals its exopolysaccharide and pigment producing capabilities.</title>
        <authorList>
            <person name="Athmika"/>
            <person name="Ghate S.D."/>
            <person name="Arun A.B."/>
            <person name="Rao S.S."/>
            <person name="Kumar S.T.A."/>
            <person name="Kandiyil M.K."/>
            <person name="Saptami K."/>
            <person name="Rekha P.D."/>
        </authorList>
    </citation>
    <scope>NUCLEOTIDE SEQUENCE [LARGE SCALE GENOMIC DNA]</scope>
    <source>
        <strain evidence="15">prim 29</strain>
    </source>
</reference>
<dbReference type="EC" id="5.6.2.3" evidence="11 12"/>
<evidence type="ECO:0000256" key="1">
    <source>
        <dbReference type="ARBA" id="ARBA00008428"/>
    </source>
</evidence>
<dbReference type="Gene3D" id="3.40.50.300">
    <property type="entry name" value="P-loop containing nucleotide triphosphate hydrolases"/>
    <property type="match status" value="1"/>
</dbReference>
<name>A0ABS8DNC6_9GAMM</name>
<evidence type="ECO:0000256" key="3">
    <source>
        <dbReference type="ARBA" id="ARBA00022705"/>
    </source>
</evidence>
<dbReference type="NCBIfam" id="TIGR00665">
    <property type="entry name" value="DnaB"/>
    <property type="match status" value="1"/>
</dbReference>
<evidence type="ECO:0000313" key="15">
    <source>
        <dbReference type="Proteomes" id="UP001319882"/>
    </source>
</evidence>
<dbReference type="GO" id="GO:0003678">
    <property type="term" value="F:DNA helicase activity"/>
    <property type="evidence" value="ECO:0007669"/>
    <property type="project" value="UniProtKB-EC"/>
</dbReference>
<comment type="caution">
    <text evidence="14">The sequence shown here is derived from an EMBL/GenBank/DDBJ whole genome shotgun (WGS) entry which is preliminary data.</text>
</comment>
<keyword evidence="15" id="KW-1185">Reference proteome</keyword>
<comment type="similarity">
    <text evidence="1 12">Belongs to the helicase family. DnaB subfamily.</text>
</comment>
<evidence type="ECO:0000259" key="13">
    <source>
        <dbReference type="PROSITE" id="PS51199"/>
    </source>
</evidence>
<dbReference type="Proteomes" id="UP001319882">
    <property type="component" value="Unassembled WGS sequence"/>
</dbReference>